<feature type="region of interest" description="Disordered" evidence="1">
    <location>
        <begin position="183"/>
        <end position="206"/>
    </location>
</feature>
<dbReference type="AlphaFoldDB" id="A0A4Y2T9E5"/>
<dbReference type="Proteomes" id="UP000499080">
    <property type="component" value="Unassembled WGS sequence"/>
</dbReference>
<accession>A0A4Y2T9E5</accession>
<evidence type="ECO:0000256" key="1">
    <source>
        <dbReference type="SAM" id="MobiDB-lite"/>
    </source>
</evidence>
<proteinExistence type="predicted"/>
<organism evidence="2 4">
    <name type="scientific">Araneus ventricosus</name>
    <name type="common">Orbweaver spider</name>
    <name type="synonym">Epeira ventricosa</name>
    <dbReference type="NCBI Taxonomy" id="182803"/>
    <lineage>
        <taxon>Eukaryota</taxon>
        <taxon>Metazoa</taxon>
        <taxon>Ecdysozoa</taxon>
        <taxon>Arthropoda</taxon>
        <taxon>Chelicerata</taxon>
        <taxon>Arachnida</taxon>
        <taxon>Araneae</taxon>
        <taxon>Araneomorphae</taxon>
        <taxon>Entelegynae</taxon>
        <taxon>Araneoidea</taxon>
        <taxon>Araneidae</taxon>
        <taxon>Araneus</taxon>
    </lineage>
</organism>
<dbReference type="EMBL" id="BGPR01026673">
    <property type="protein sequence ID" value="GBN96580.1"/>
    <property type="molecule type" value="Genomic_DNA"/>
</dbReference>
<name>A0A4Y2T9E5_ARAVE</name>
<evidence type="ECO:0000313" key="3">
    <source>
        <dbReference type="EMBL" id="GBN96622.1"/>
    </source>
</evidence>
<reference evidence="2 4" key="1">
    <citation type="journal article" date="2019" name="Sci. Rep.">
        <title>Orb-weaving spider Araneus ventricosus genome elucidates the spidroin gene catalogue.</title>
        <authorList>
            <person name="Kono N."/>
            <person name="Nakamura H."/>
            <person name="Ohtoshi R."/>
            <person name="Moran D.A.P."/>
            <person name="Shinohara A."/>
            <person name="Yoshida Y."/>
            <person name="Fujiwara M."/>
            <person name="Mori M."/>
            <person name="Tomita M."/>
            <person name="Arakawa K."/>
        </authorList>
    </citation>
    <scope>NUCLEOTIDE SEQUENCE [LARGE SCALE GENOMIC DNA]</scope>
</reference>
<dbReference type="EMBL" id="BGPR01026692">
    <property type="protein sequence ID" value="GBN96622.1"/>
    <property type="molecule type" value="Genomic_DNA"/>
</dbReference>
<feature type="compositionally biased region" description="Basic residues" evidence="1">
    <location>
        <begin position="183"/>
        <end position="192"/>
    </location>
</feature>
<feature type="region of interest" description="Disordered" evidence="1">
    <location>
        <begin position="234"/>
        <end position="257"/>
    </location>
</feature>
<evidence type="ECO:0000313" key="2">
    <source>
        <dbReference type="EMBL" id="GBN96580.1"/>
    </source>
</evidence>
<keyword evidence="4" id="KW-1185">Reference proteome</keyword>
<gene>
    <name evidence="3" type="ORF">AVEN_155382_1</name>
    <name evidence="2" type="ORF">AVEN_24710_1</name>
</gene>
<comment type="caution">
    <text evidence="2">The sequence shown here is derived from an EMBL/GenBank/DDBJ whole genome shotgun (WGS) entry which is preliminary data.</text>
</comment>
<protein>
    <submittedName>
        <fullName evidence="2">Uncharacterized protein</fullName>
    </submittedName>
</protein>
<evidence type="ECO:0000313" key="4">
    <source>
        <dbReference type="Proteomes" id="UP000499080"/>
    </source>
</evidence>
<sequence length="257" mass="29833">MGAISSQMPRTSFCFNTEKNKNAWPLKEPLNSPINPLSPHHFHSPPPLPPPPKRVDDHPLPFYSFPKKKKTLPIFFSIGSFLLNSGFKYLNKKIVIFAPLNHPPRVNYSPLHTLRYDTFNTLSLRRGNLYQHVSPLRHATELSVERLAYLDKIYGVIHPCRRERAHRQDVVDARRNHTTLKHRNHPHRHDARRNHCENPTRKQLTPKARYVENNRVTVVNIICPGVVALARSCGHRNSKDSYHRTPFMPQRAEESIP</sequence>